<evidence type="ECO:0000259" key="6">
    <source>
        <dbReference type="Pfam" id="PF01975"/>
    </source>
</evidence>
<keyword evidence="5 7" id="KW-0378">Hydrolase</keyword>
<dbReference type="GO" id="GO:0004309">
    <property type="term" value="F:exopolyphosphatase activity"/>
    <property type="evidence" value="ECO:0007669"/>
    <property type="project" value="TreeGrafter"/>
</dbReference>
<dbReference type="EC" id="3.1.3.5" evidence="7"/>
<sequence length="262" mass="29239">MQKFYEILITNDDGYEAKGLHALIESIKGIDGVHVTVVAPANEKSACGHSLTLHHPLRFVEVDDDFFKLADGTPSDCVYLSLSAIYGENNKPDLVISGINKGSNMGEDITYSGTASAAMEAVLHDIPAIAISQVVDFSEPFVDYTLAAKTIKELVIKIKDGSFPLPKREFLNINIPNGIKEAKLQPTYAGYRYYVNDAQLHRNPRGEEYYWLGLHPLAFDKRKGKEHLMCDYDAIKEGLISITPIQLDMSAYKSIKQLEQWL</sequence>
<dbReference type="EMBL" id="FPHB01000011">
    <property type="protein sequence ID" value="SFV50658.1"/>
    <property type="molecule type" value="Genomic_DNA"/>
</dbReference>
<dbReference type="Gene3D" id="3.40.1210.10">
    <property type="entry name" value="Survival protein SurE-like phosphatase/nucleotidase"/>
    <property type="match status" value="1"/>
</dbReference>
<dbReference type="SUPFAM" id="SSF64167">
    <property type="entry name" value="SurE-like"/>
    <property type="match status" value="1"/>
</dbReference>
<dbReference type="InterPro" id="IPR030048">
    <property type="entry name" value="SurE"/>
</dbReference>
<evidence type="ECO:0000313" key="7">
    <source>
        <dbReference type="EMBL" id="SFV50658.1"/>
    </source>
</evidence>
<dbReference type="InterPro" id="IPR036523">
    <property type="entry name" value="SurE-like_sf"/>
</dbReference>
<dbReference type="PANTHER" id="PTHR30457">
    <property type="entry name" value="5'-NUCLEOTIDASE SURE"/>
    <property type="match status" value="1"/>
</dbReference>
<proteinExistence type="inferred from homology"/>
<keyword evidence="4" id="KW-0547">Nucleotide-binding</keyword>
<keyword evidence="2" id="KW-0963">Cytoplasm</keyword>
<dbReference type="GO" id="GO:0008254">
    <property type="term" value="F:3'-nucleotidase activity"/>
    <property type="evidence" value="ECO:0007669"/>
    <property type="project" value="TreeGrafter"/>
</dbReference>
<dbReference type="GO" id="GO:0000166">
    <property type="term" value="F:nucleotide binding"/>
    <property type="evidence" value="ECO:0007669"/>
    <property type="project" value="UniProtKB-KW"/>
</dbReference>
<evidence type="ECO:0000256" key="5">
    <source>
        <dbReference type="ARBA" id="ARBA00022801"/>
    </source>
</evidence>
<comment type="similarity">
    <text evidence="1">Belongs to the SurE nucleotidase family.</text>
</comment>
<evidence type="ECO:0000256" key="2">
    <source>
        <dbReference type="ARBA" id="ARBA00022490"/>
    </source>
</evidence>
<dbReference type="Pfam" id="PF01975">
    <property type="entry name" value="SurE"/>
    <property type="match status" value="1"/>
</dbReference>
<dbReference type="PANTHER" id="PTHR30457:SF12">
    <property type="entry name" value="5'_3'-NUCLEOTIDASE SURE"/>
    <property type="match status" value="1"/>
</dbReference>
<feature type="domain" description="Survival protein SurE-like phosphatase/nucleotidase" evidence="6">
    <location>
        <begin position="7"/>
        <end position="188"/>
    </location>
</feature>
<dbReference type="GO" id="GO:0008253">
    <property type="term" value="F:5'-nucleotidase activity"/>
    <property type="evidence" value="ECO:0007669"/>
    <property type="project" value="UniProtKB-EC"/>
</dbReference>
<dbReference type="NCBIfam" id="NF001494">
    <property type="entry name" value="PRK00346.2-4"/>
    <property type="match status" value="1"/>
</dbReference>
<dbReference type="HAMAP" id="MF_00060">
    <property type="entry name" value="SurE"/>
    <property type="match status" value="1"/>
</dbReference>
<reference evidence="7" key="1">
    <citation type="submission" date="2016-10" db="EMBL/GenBank/DDBJ databases">
        <authorList>
            <person name="de Groot N.N."/>
        </authorList>
    </citation>
    <scope>NUCLEOTIDE SEQUENCE</scope>
</reference>
<dbReference type="GO" id="GO:0046872">
    <property type="term" value="F:metal ion binding"/>
    <property type="evidence" value="ECO:0007669"/>
    <property type="project" value="UniProtKB-KW"/>
</dbReference>
<protein>
    <submittedName>
        <fullName evidence="7">5-nucleotidase SurE</fullName>
        <ecNumber evidence="7">3.1.3.5</ecNumber>
    </submittedName>
</protein>
<keyword evidence="3" id="KW-0479">Metal-binding</keyword>
<evidence type="ECO:0000256" key="4">
    <source>
        <dbReference type="ARBA" id="ARBA00022741"/>
    </source>
</evidence>
<name>A0A1W1BB64_9ZZZZ</name>
<gene>
    <name evidence="7" type="ORF">MNB_SM-7-1143</name>
</gene>
<organism evidence="7">
    <name type="scientific">hydrothermal vent metagenome</name>
    <dbReference type="NCBI Taxonomy" id="652676"/>
    <lineage>
        <taxon>unclassified sequences</taxon>
        <taxon>metagenomes</taxon>
        <taxon>ecological metagenomes</taxon>
    </lineage>
</organism>
<dbReference type="NCBIfam" id="TIGR00087">
    <property type="entry name" value="surE"/>
    <property type="match status" value="1"/>
</dbReference>
<accession>A0A1W1BB64</accession>
<evidence type="ECO:0000256" key="1">
    <source>
        <dbReference type="ARBA" id="ARBA00011062"/>
    </source>
</evidence>
<dbReference type="AlphaFoldDB" id="A0A1W1BB64"/>
<evidence type="ECO:0000256" key="3">
    <source>
        <dbReference type="ARBA" id="ARBA00022723"/>
    </source>
</evidence>
<dbReference type="InterPro" id="IPR002828">
    <property type="entry name" value="SurE-like_Pase/nucleotidase"/>
</dbReference>
<dbReference type="NCBIfam" id="NF001490">
    <property type="entry name" value="PRK00346.1-4"/>
    <property type="match status" value="1"/>
</dbReference>